<evidence type="ECO:0000313" key="1">
    <source>
        <dbReference type="EMBL" id="UOD33330.1"/>
    </source>
</evidence>
<reference evidence="1 2" key="1">
    <citation type="submission" date="2020-10" db="EMBL/GenBank/DDBJ databases">
        <title>Genome analysis of Massilia species.</title>
        <authorList>
            <person name="Jung D.-H."/>
        </authorList>
    </citation>
    <scope>NUCLEOTIDE SEQUENCE [LARGE SCALE GENOMIC DNA]</scope>
    <source>
        <strain evidence="2">sipir</strain>
    </source>
</reference>
<organism evidence="1 2">
    <name type="scientific">Massilia violaceinigra</name>
    <dbReference type="NCBI Taxonomy" id="2045208"/>
    <lineage>
        <taxon>Bacteria</taxon>
        <taxon>Pseudomonadati</taxon>
        <taxon>Pseudomonadota</taxon>
        <taxon>Betaproteobacteria</taxon>
        <taxon>Burkholderiales</taxon>
        <taxon>Oxalobacteraceae</taxon>
        <taxon>Telluria group</taxon>
        <taxon>Massilia</taxon>
    </lineage>
</organism>
<proteinExistence type="predicted"/>
<dbReference type="InterPro" id="IPR036895">
    <property type="entry name" value="Uracil-DNA_glycosylase-like_sf"/>
</dbReference>
<gene>
    <name evidence="1" type="ORF">INH39_11145</name>
</gene>
<dbReference type="Proteomes" id="UP000831532">
    <property type="component" value="Chromosome"/>
</dbReference>
<accession>A0ABY4AGN6</accession>
<keyword evidence="2" id="KW-1185">Reference proteome</keyword>
<name>A0ABY4AGN6_9BURK</name>
<dbReference type="EMBL" id="CP063361">
    <property type="protein sequence ID" value="UOD33330.1"/>
    <property type="molecule type" value="Genomic_DNA"/>
</dbReference>
<dbReference type="SUPFAM" id="SSF52141">
    <property type="entry name" value="Uracil-DNA glycosylase-like"/>
    <property type="match status" value="1"/>
</dbReference>
<sequence length="223" mass="24984">MSAKRFVEELSEISLPNVFNPYSDRCALFDLPKAAIVRRKNLVSYLAAIERSETDVIWMGRDLGYRGGRRTGLALTDESHLRDMEQCYPGSEINKATTGPVVAERTATEIWAAIRSIPLPPLLWNVFPFHPHEPDQPLTNRKFSARELAVVDELNRMLIGWLGISTIVGIGQDAAKYAADFGISVECVRHPSYGGTRDFRTGVERVYGVELRRTAIGQSELFT</sequence>
<evidence type="ECO:0000313" key="2">
    <source>
        <dbReference type="Proteomes" id="UP000831532"/>
    </source>
</evidence>
<protein>
    <submittedName>
        <fullName evidence="1">Uracil-DNA glycosylase</fullName>
    </submittedName>
</protein>
<dbReference type="CDD" id="cd10035">
    <property type="entry name" value="UDG_like"/>
    <property type="match status" value="1"/>
</dbReference>
<dbReference type="Gene3D" id="3.40.470.10">
    <property type="entry name" value="Uracil-DNA glycosylase-like domain"/>
    <property type="match status" value="1"/>
</dbReference>